<evidence type="ECO:0000313" key="4">
    <source>
        <dbReference type="Proteomes" id="UP000440198"/>
    </source>
</evidence>
<reference evidence="3 4" key="1">
    <citation type="journal article" date="2019" name="Nat. Med.">
        <title>A library of human gut bacterial isolates paired with longitudinal multiomics data enables mechanistic microbiome research.</title>
        <authorList>
            <person name="Poyet M."/>
            <person name="Groussin M."/>
            <person name="Gibbons S.M."/>
            <person name="Avila-Pacheco J."/>
            <person name="Jiang X."/>
            <person name="Kearney S.M."/>
            <person name="Perrotta A.R."/>
            <person name="Berdy B."/>
            <person name="Zhao S."/>
            <person name="Lieberman T.D."/>
            <person name="Swanson P.K."/>
            <person name="Smith M."/>
            <person name="Roesemann S."/>
            <person name="Alexander J.E."/>
            <person name="Rich S.A."/>
            <person name="Livny J."/>
            <person name="Vlamakis H."/>
            <person name="Clish C."/>
            <person name="Bullock K."/>
            <person name="Deik A."/>
            <person name="Scott J."/>
            <person name="Pierce K.A."/>
            <person name="Xavier R.J."/>
            <person name="Alm E.J."/>
        </authorList>
    </citation>
    <scope>NUCLEOTIDE SEQUENCE [LARGE SCALE GENOMIC DNA]</scope>
    <source>
        <strain evidence="2 4">BIOML-A2</strain>
        <strain evidence="1 3">BIOML-A6</strain>
    </source>
</reference>
<evidence type="ECO:0000313" key="1">
    <source>
        <dbReference type="EMBL" id="KAA5225260.1"/>
    </source>
</evidence>
<evidence type="ECO:0000313" key="2">
    <source>
        <dbReference type="EMBL" id="KAA5249988.1"/>
    </source>
</evidence>
<dbReference type="Proteomes" id="UP000421791">
    <property type="component" value="Unassembled WGS sequence"/>
</dbReference>
<proteinExistence type="predicted"/>
<keyword evidence="4" id="KW-1185">Reference proteome</keyword>
<gene>
    <name evidence="2" type="ORF">F2Z09_22605</name>
    <name evidence="1" type="ORF">F2Z22_22370</name>
</gene>
<dbReference type="AlphaFoldDB" id="A0A7J4YHY4"/>
<name>A0A7J4YHY4_9BACE</name>
<evidence type="ECO:0008006" key="5">
    <source>
        <dbReference type="Google" id="ProtNLM"/>
    </source>
</evidence>
<accession>A0A7J4YHY4</accession>
<dbReference type="EMBL" id="VWAK01000094">
    <property type="protein sequence ID" value="KAA5225260.1"/>
    <property type="molecule type" value="Genomic_DNA"/>
</dbReference>
<comment type="caution">
    <text evidence="1">The sequence shown here is derived from an EMBL/GenBank/DDBJ whole genome shotgun (WGS) entry which is preliminary data.</text>
</comment>
<organism evidence="1 3">
    <name type="scientific">Bacteroides finegoldii</name>
    <dbReference type="NCBI Taxonomy" id="338188"/>
    <lineage>
        <taxon>Bacteria</taxon>
        <taxon>Pseudomonadati</taxon>
        <taxon>Bacteroidota</taxon>
        <taxon>Bacteroidia</taxon>
        <taxon>Bacteroidales</taxon>
        <taxon>Bacteroidaceae</taxon>
        <taxon>Bacteroides</taxon>
    </lineage>
</organism>
<dbReference type="EMBL" id="VWAG01000115">
    <property type="protein sequence ID" value="KAA5249988.1"/>
    <property type="molecule type" value="Genomic_DNA"/>
</dbReference>
<dbReference type="GeneID" id="92987168"/>
<dbReference type="Proteomes" id="UP000440198">
    <property type="component" value="Unassembled WGS sequence"/>
</dbReference>
<evidence type="ECO:0000313" key="3">
    <source>
        <dbReference type="Proteomes" id="UP000421791"/>
    </source>
</evidence>
<sequence length="315" mass="36468">MKWGYIILCIGVGILISCQKEKRRQTGAKLEAYSADSILQIIITNIGGDTLTFNDRFKKQTEGNGEIWEPVTTERPDDETIYYRLLPEAKAYLDYKLDTAYIRSRKIKMDVVTSGNDTCSVMATVNTDFDIICMDMEVIPLYQVAMFANIHNYYHWNTRIDNRTGKTAFLSHGLQISYHPLPDKEKRTDGTGSREEIYERIREKDWEILFSQARDPGARIKGHCTGDYSGTPIFINNKCRKGVYRFRTAMHFEGDGKDTLLTAFLELDNEIEIDSSGRRIVTIEPEKEEELHFIEHNGWIWNTDFPDYSKRKKGI</sequence>
<dbReference type="RefSeq" id="WP_007757045.1">
    <property type="nucleotide sequence ID" value="NZ_JADOZO010000316.1"/>
</dbReference>
<dbReference type="PROSITE" id="PS51257">
    <property type="entry name" value="PROKAR_LIPOPROTEIN"/>
    <property type="match status" value="1"/>
</dbReference>
<protein>
    <recommendedName>
        <fullName evidence="5">Lipoprotein</fullName>
    </recommendedName>
</protein>